<feature type="repeat" description="PPR" evidence="5">
    <location>
        <begin position="284"/>
        <end position="318"/>
    </location>
</feature>
<dbReference type="PANTHER" id="PTHR24015:SF548">
    <property type="entry name" value="OS08G0340900 PROTEIN"/>
    <property type="match status" value="1"/>
</dbReference>
<organism evidence="7 8">
    <name type="scientific">Papaver somniferum</name>
    <name type="common">Opium poppy</name>
    <dbReference type="NCBI Taxonomy" id="3469"/>
    <lineage>
        <taxon>Eukaryota</taxon>
        <taxon>Viridiplantae</taxon>
        <taxon>Streptophyta</taxon>
        <taxon>Embryophyta</taxon>
        <taxon>Tracheophyta</taxon>
        <taxon>Spermatophyta</taxon>
        <taxon>Magnoliopsida</taxon>
        <taxon>Ranunculales</taxon>
        <taxon>Papaveraceae</taxon>
        <taxon>Papaveroideae</taxon>
        <taxon>Papaver</taxon>
    </lineage>
</organism>
<dbReference type="PANTHER" id="PTHR24015">
    <property type="entry name" value="OS07G0578800 PROTEIN-RELATED"/>
    <property type="match status" value="1"/>
</dbReference>
<protein>
    <recommendedName>
        <fullName evidence="6">DYW domain-containing protein</fullName>
    </recommendedName>
</protein>
<name>A0A4Y7J442_PAPSO</name>
<reference evidence="7 8" key="1">
    <citation type="journal article" date="2018" name="Science">
        <title>The opium poppy genome and morphinan production.</title>
        <authorList>
            <person name="Guo L."/>
            <person name="Winzer T."/>
            <person name="Yang X."/>
            <person name="Li Y."/>
            <person name="Ning Z."/>
            <person name="He Z."/>
            <person name="Teodor R."/>
            <person name="Lu Y."/>
            <person name="Bowser T.A."/>
            <person name="Graham I.A."/>
            <person name="Ye K."/>
        </authorList>
    </citation>
    <scope>NUCLEOTIDE SEQUENCE [LARGE SCALE GENOMIC DNA]</scope>
    <source>
        <strain evidence="8">cv. HN1</strain>
        <tissue evidence="7">Leaves</tissue>
    </source>
</reference>
<feature type="repeat" description="PPR" evidence="5">
    <location>
        <begin position="385"/>
        <end position="419"/>
    </location>
</feature>
<dbReference type="InterPro" id="IPR046960">
    <property type="entry name" value="PPR_At4g14850-like_plant"/>
</dbReference>
<dbReference type="Pfam" id="PF12854">
    <property type="entry name" value="PPR_1"/>
    <property type="match status" value="1"/>
</dbReference>
<dbReference type="InterPro" id="IPR032867">
    <property type="entry name" value="DYW_dom"/>
</dbReference>
<feature type="domain" description="DYW" evidence="6">
    <location>
        <begin position="599"/>
        <end position="691"/>
    </location>
</feature>
<gene>
    <name evidence="7" type="ORF">C5167_013562</name>
</gene>
<dbReference type="GO" id="GO:0005739">
    <property type="term" value="C:mitochondrion"/>
    <property type="evidence" value="ECO:0007669"/>
    <property type="project" value="UniProtKB-SubCell"/>
</dbReference>
<comment type="subcellular location">
    <subcellularLocation>
        <location evidence="1">Mitochondrion</location>
    </subcellularLocation>
</comment>
<feature type="repeat" description="PPR" evidence="5">
    <location>
        <begin position="183"/>
        <end position="217"/>
    </location>
</feature>
<keyword evidence="8" id="KW-1185">Reference proteome</keyword>
<dbReference type="GO" id="GO:0003723">
    <property type="term" value="F:RNA binding"/>
    <property type="evidence" value="ECO:0007669"/>
    <property type="project" value="InterPro"/>
</dbReference>
<sequence>MFIRALHYVRSASSSSRLFSFEALVQEIKHGELAIDSGIYQEHLHRRGLSSPCTIASISTSSNKGLSTSAFEAFFEDNEEGDASCIIQEKDYLRKSHNSKEGLYVLDLIDQGSIVPDHTLYNKMLKKCTDLGKLREGRMIHEHFLKSKFKSDVFTLNTIINMYTKCGSLNDAKKMFDEMPCKDMVTWTALISGYSQNERPEEALALFPQMIELGLKPNQFTFGSLLKASGSATTDTPGRQVHAFVVNCGYSSDVYVASSLVDMYARFDRIKEAQIVFDGMVSKNEVSWNALIAFHARKGEGKDALKLFWRMQREGFKPTHFTYASVFKACASTESLEQGKWIHAHMLKSGGKLIAFVGNTILDMYAKAGSIEDASKIFDRLESRDVVSWNSMLTGLAQHGKAREAVERFEEMLKIGVLPNYITFLCVLTACSHGGLVNEGLYYLELMKKYNVEPHVDHYVTKVDLLGRAGLLNQALDFIKDMPIEPTSAIWGALLGACRMHKNTELGIFAGERCIELDHTDSGPHIILSNIYASIGRLSDVARVRKRMREIGLEKEPGNSWVKIGNADHVFVANDDAHPLNEEIRKMWAKVSEKIKQDGYVPDTSHVLAFTDQQEREARLQVHSEKLALAFALLSTPPGTRILILKNIRVCGDCHSAIKFVSKVMQRDIIVRDTKRYHHFSGGSCSCKDYW</sequence>
<evidence type="ECO:0000256" key="2">
    <source>
        <dbReference type="ARBA" id="ARBA00022737"/>
    </source>
</evidence>
<dbReference type="NCBIfam" id="TIGR00756">
    <property type="entry name" value="PPR"/>
    <property type="match status" value="6"/>
</dbReference>
<dbReference type="OrthoDB" id="185373at2759"/>
<dbReference type="GO" id="GO:0009451">
    <property type="term" value="P:RNA modification"/>
    <property type="evidence" value="ECO:0007669"/>
    <property type="project" value="InterPro"/>
</dbReference>
<dbReference type="Proteomes" id="UP000316621">
    <property type="component" value="Chromosome 3"/>
</dbReference>
<proteinExistence type="predicted"/>
<feature type="repeat" description="PPR" evidence="5">
    <location>
        <begin position="152"/>
        <end position="182"/>
    </location>
</feature>
<evidence type="ECO:0000256" key="3">
    <source>
        <dbReference type="ARBA" id="ARBA00022946"/>
    </source>
</evidence>
<dbReference type="AlphaFoldDB" id="A0A4Y7J442"/>
<dbReference type="Pfam" id="PF13041">
    <property type="entry name" value="PPR_2"/>
    <property type="match status" value="3"/>
</dbReference>
<dbReference type="Pfam" id="PF20431">
    <property type="entry name" value="E_motif"/>
    <property type="match status" value="1"/>
</dbReference>
<evidence type="ECO:0000313" key="8">
    <source>
        <dbReference type="Proteomes" id="UP000316621"/>
    </source>
</evidence>
<dbReference type="PROSITE" id="PS51375">
    <property type="entry name" value="PPR"/>
    <property type="match status" value="5"/>
</dbReference>
<dbReference type="GO" id="GO:0008270">
    <property type="term" value="F:zinc ion binding"/>
    <property type="evidence" value="ECO:0007669"/>
    <property type="project" value="InterPro"/>
</dbReference>
<keyword evidence="3" id="KW-0809">Transit peptide</keyword>
<dbReference type="InterPro" id="IPR046848">
    <property type="entry name" value="E_motif"/>
</dbReference>
<dbReference type="FunFam" id="1.25.40.10:FF:000711">
    <property type="entry name" value="Tetratricopeptide repeat (TPR)-like superfamily protein"/>
    <property type="match status" value="1"/>
</dbReference>
<evidence type="ECO:0000256" key="5">
    <source>
        <dbReference type="PROSITE-ProRule" id="PRU00708"/>
    </source>
</evidence>
<accession>A0A4Y7J442</accession>
<dbReference type="Gene3D" id="1.25.40.10">
    <property type="entry name" value="Tetratricopeptide repeat domain"/>
    <property type="match status" value="4"/>
</dbReference>
<dbReference type="FunFam" id="1.25.40.10:FF:000196">
    <property type="entry name" value="Pentatricopeptide repeat-containing protein At4g14850"/>
    <property type="match status" value="1"/>
</dbReference>
<evidence type="ECO:0000313" key="7">
    <source>
        <dbReference type="EMBL" id="RZC54711.1"/>
    </source>
</evidence>
<dbReference type="Pfam" id="PF14432">
    <property type="entry name" value="DYW_deaminase"/>
    <property type="match status" value="1"/>
</dbReference>
<keyword evidence="4" id="KW-0496">Mitochondrion</keyword>
<dbReference type="Gramene" id="RZC54711">
    <property type="protein sequence ID" value="RZC54711"/>
    <property type="gene ID" value="C5167_013562"/>
</dbReference>
<evidence type="ECO:0000259" key="6">
    <source>
        <dbReference type="Pfam" id="PF14432"/>
    </source>
</evidence>
<dbReference type="EMBL" id="CM010717">
    <property type="protein sequence ID" value="RZC54711.1"/>
    <property type="molecule type" value="Genomic_DNA"/>
</dbReference>
<dbReference type="InterPro" id="IPR002885">
    <property type="entry name" value="PPR_rpt"/>
</dbReference>
<dbReference type="OMA" id="SKQQACC"/>
<dbReference type="FunFam" id="1.25.40.10:FF:000501">
    <property type="entry name" value="Putative pentatricopeptide repeat-containing protein mitochondrial"/>
    <property type="match status" value="1"/>
</dbReference>
<keyword evidence="2" id="KW-0677">Repeat</keyword>
<feature type="repeat" description="PPR" evidence="5">
    <location>
        <begin position="420"/>
        <end position="454"/>
    </location>
</feature>
<dbReference type="InterPro" id="IPR011990">
    <property type="entry name" value="TPR-like_helical_dom_sf"/>
</dbReference>
<evidence type="ECO:0000256" key="1">
    <source>
        <dbReference type="ARBA" id="ARBA00004173"/>
    </source>
</evidence>
<evidence type="ECO:0000256" key="4">
    <source>
        <dbReference type="ARBA" id="ARBA00023128"/>
    </source>
</evidence>